<dbReference type="Gene3D" id="6.10.250.2560">
    <property type="match status" value="1"/>
</dbReference>
<dbReference type="GO" id="GO:0031124">
    <property type="term" value="P:mRNA 3'-end processing"/>
    <property type="evidence" value="ECO:0007669"/>
    <property type="project" value="TreeGrafter"/>
</dbReference>
<dbReference type="GeneTree" id="ENSGT00950000183094"/>
<dbReference type="PANTHER" id="PTHR12460">
    <property type="entry name" value="CYCLIN-DEPENDENT KINASE INHIBITOR-RELATED PROTEIN"/>
    <property type="match status" value="1"/>
</dbReference>
<organism evidence="8 9">
    <name type="scientific">Neovison vison</name>
    <name type="common">American mink</name>
    <name type="synonym">Mustela vison</name>
    <dbReference type="NCBI Taxonomy" id="452646"/>
    <lineage>
        <taxon>Eukaryota</taxon>
        <taxon>Metazoa</taxon>
        <taxon>Chordata</taxon>
        <taxon>Craniata</taxon>
        <taxon>Vertebrata</taxon>
        <taxon>Euteleostomi</taxon>
        <taxon>Mammalia</taxon>
        <taxon>Eutheria</taxon>
        <taxon>Laurasiatheria</taxon>
        <taxon>Carnivora</taxon>
        <taxon>Caniformia</taxon>
        <taxon>Musteloidea</taxon>
        <taxon>Mustelidae</taxon>
        <taxon>Mustelinae</taxon>
        <taxon>Neogale</taxon>
    </lineage>
</organism>
<reference evidence="8" key="1">
    <citation type="submission" date="2025-08" db="UniProtKB">
        <authorList>
            <consortium name="Ensembl"/>
        </authorList>
    </citation>
    <scope>IDENTIFICATION</scope>
</reference>
<feature type="compositionally biased region" description="Low complexity" evidence="6">
    <location>
        <begin position="692"/>
        <end position="702"/>
    </location>
</feature>
<dbReference type="FunFam" id="1.25.40.90:FF:000020">
    <property type="entry name" value="regulation of nuclear pre-mRNA domain-containing protein 2 isoform X1"/>
    <property type="match status" value="1"/>
</dbReference>
<feature type="compositionally biased region" description="Polar residues" evidence="6">
    <location>
        <begin position="501"/>
        <end position="520"/>
    </location>
</feature>
<evidence type="ECO:0000256" key="5">
    <source>
        <dbReference type="ARBA" id="ARBA00067342"/>
    </source>
</evidence>
<feature type="region of interest" description="Disordered" evidence="6">
    <location>
        <begin position="1276"/>
        <end position="1397"/>
    </location>
</feature>
<feature type="compositionally biased region" description="Pro residues" evidence="6">
    <location>
        <begin position="1226"/>
        <end position="1235"/>
    </location>
</feature>
<feature type="compositionally biased region" description="Polar residues" evidence="6">
    <location>
        <begin position="550"/>
        <end position="573"/>
    </location>
</feature>
<feature type="compositionally biased region" description="Low complexity" evidence="6">
    <location>
        <begin position="1304"/>
        <end position="1317"/>
    </location>
</feature>
<dbReference type="InterPro" id="IPR008942">
    <property type="entry name" value="ENTH_VHS"/>
</dbReference>
<feature type="compositionally biased region" description="Polar residues" evidence="6">
    <location>
        <begin position="979"/>
        <end position="991"/>
    </location>
</feature>
<proteinExistence type="predicted"/>
<feature type="compositionally biased region" description="Polar residues" evidence="6">
    <location>
        <begin position="1110"/>
        <end position="1125"/>
    </location>
</feature>
<feature type="region of interest" description="Disordered" evidence="6">
    <location>
        <begin position="480"/>
        <end position="600"/>
    </location>
</feature>
<feature type="compositionally biased region" description="Gly residues" evidence="6">
    <location>
        <begin position="1087"/>
        <end position="1096"/>
    </location>
</feature>
<dbReference type="PROSITE" id="PS51391">
    <property type="entry name" value="CID"/>
    <property type="match status" value="1"/>
</dbReference>
<evidence type="ECO:0000256" key="2">
    <source>
        <dbReference type="ARBA" id="ARBA00022553"/>
    </source>
</evidence>
<protein>
    <recommendedName>
        <fullName evidence="5">Regulation of nuclear pre-mRNA domain-containing protein 2</fullName>
    </recommendedName>
</protein>
<comment type="subunit">
    <text evidence="4">Associates with the RNA polymerase II complex.</text>
</comment>
<feature type="compositionally biased region" description="Polar residues" evidence="6">
    <location>
        <begin position="861"/>
        <end position="888"/>
    </location>
</feature>
<dbReference type="Gene3D" id="1.25.40.90">
    <property type="match status" value="1"/>
</dbReference>
<keyword evidence="2" id="KW-0597">Phosphoprotein</keyword>
<sequence>MAAGGGGGSSKASSSSASSAGALESSLDRKFQSVTNTMESIQGLSSWCIENKKHHTTIVYHWMKWLRRSAYPHRLNLFYLANDVIQNCKRKNAIIFRESFADVLPEAAALVKDPSVSKSIERIFKIWEDRNVYPEEMIMALREALSTTFKTQKQLKENLNKQPNKQWKKSQTSTNPKAALKSKIVAEFRSQALIEELLLYKRSEDQIELKEKQLSTMRVDVCSTETLKCLKDKTGGKKFSKEFEEASSKLEEFVNGLDKQVKNGPSLTEALENAGIFYEAQYKEVKVVANAYKTFANRVNNLKKKLDQLKSTLPDPEESPVPSPSMDAPSPTGSESPFQGMGGEESQSPAMESEKSATPEPVTDNRDVEDMELSDVEDDGSKIIVEDRKEKPVEKSTVSTSMSTKPTESTSKASSCTPVPVTMTATPPLPKPVNTSLLSPSPTLALPNLANVDLAKISSILSSLTSVMKNTGLSSLLQSVTGNPVPASEAASQSTSASPANTTVSSIKGRNLPSNTQSFIPKSFSYSPNSSTSEVSSTSASKASIGQSPGLPSTTFKLPSNSIGFTGTHTTNPAAPPTEVAMCQSSEISKPKLESESTSPSLEMKIHNFLKGNPGFSGLNLNIPILSSLGSSAPAESHPSDFQRGPTSTSIDNIDGTPVRDERSGTPTQDEMMDKPTSSSVDTMSLLSKIISPGSSTPSSTRSPPPGREESYPRELSNSVPTYRPFGLGSESPYKQPSDGMERPSSLMDSSQEKFYPDTSFQEDEDYRDFEYSGPPPSAMMNLEKKPAKSILKSSKLSDTTEYQPILSSYSHRAQEFGVKSAFPPSVRALLDSSENCDRLSSSPGLFGAFSIRGSEPGSDRSPSPSKNDSFFTPDSNHNSLSQSTTTGHLGLPQKQYPDPPHPVPHRSLFSPQNTLAAPTGHPPTPGVEKVLAPTISTTSTIEFKNMLKNASRKPSDDKHFGQAPNKGTSSDGVVGLSNLAQPSLTATEQQQQEEHYRIETRVSSSCLDLPDSTEEKGAPIETLGYHNASNRRMSGEPIQTVESVRVPGKGNRGHGREASRVGWFDLSTSGSSFDNGPSSASELASLGGGGSGGLTGFKAAPYKERAPQFQESVGSFRSNSFNSTFEHHLPPSPLEHGAPFQREPVGPSSAPPAPPKDHGGIFSRDASTHLPSVDLSNPFTKEAALAHAAPPPPPGEHSGVPFPTPPPPPPPGEHSSSGGSGVPFSTPPPPPPPVDHSGVVPFPAPPLAEHGVAGAVAVFPKDHSSLLQGTLAEHFGVLPGPRDHGGPTQRDLNGPGLSRVRESLSLPSHSLEHLGPAHGGGGGGGSNSSSGPHLGPSHRDAINRSGMILRNPRPDFRPREPFLSRDPFHSLKRPRPPFARGPPFFAPKRPFFPPRY</sequence>
<feature type="compositionally biased region" description="Acidic residues" evidence="6">
    <location>
        <begin position="369"/>
        <end position="378"/>
    </location>
</feature>
<dbReference type="SUPFAM" id="SSF48464">
    <property type="entry name" value="ENTH/VHS domain"/>
    <property type="match status" value="1"/>
</dbReference>
<feature type="compositionally biased region" description="Basic and acidic residues" evidence="6">
    <location>
        <begin position="352"/>
        <end position="368"/>
    </location>
</feature>
<dbReference type="InterPro" id="IPR006569">
    <property type="entry name" value="CID_dom"/>
</dbReference>
<evidence type="ECO:0000256" key="3">
    <source>
        <dbReference type="ARBA" id="ARBA00022990"/>
    </source>
</evidence>
<feature type="compositionally biased region" description="Gly residues" evidence="6">
    <location>
        <begin position="1318"/>
        <end position="1327"/>
    </location>
</feature>
<dbReference type="PANTHER" id="PTHR12460:SF40">
    <property type="entry name" value="REGULATION OF NUCLEAR PRE-MRNA DOMAIN-CONTAINING PROTEIN 2"/>
    <property type="match status" value="1"/>
</dbReference>
<feature type="compositionally biased region" description="Polar residues" evidence="6">
    <location>
        <begin position="1067"/>
        <end position="1076"/>
    </location>
</feature>
<name>A0A8C7BPB9_NEOVI</name>
<evidence type="ECO:0000313" key="9">
    <source>
        <dbReference type="Proteomes" id="UP000694425"/>
    </source>
</evidence>
<evidence type="ECO:0000256" key="4">
    <source>
        <dbReference type="ARBA" id="ARBA00062892"/>
    </source>
</evidence>
<keyword evidence="9" id="KW-1185">Reference proteome</keyword>
<feature type="region of interest" description="Disordered" evidence="6">
    <location>
        <begin position="631"/>
        <end position="783"/>
    </location>
</feature>
<dbReference type="CDD" id="cd17001">
    <property type="entry name" value="CID_RPRD2"/>
    <property type="match status" value="1"/>
</dbReference>
<accession>A0A8C7BPB9</accession>
<evidence type="ECO:0000256" key="6">
    <source>
        <dbReference type="SAM" id="MobiDB-lite"/>
    </source>
</evidence>
<feature type="compositionally biased region" description="Polar residues" evidence="6">
    <location>
        <begin position="676"/>
        <end position="686"/>
    </location>
</feature>
<dbReference type="GO" id="GO:0099122">
    <property type="term" value="F:RNA polymerase II C-terminal domain binding"/>
    <property type="evidence" value="ECO:0007669"/>
    <property type="project" value="InterPro"/>
</dbReference>
<keyword evidence="1" id="KW-0488">Methylation</keyword>
<dbReference type="Pfam" id="PF04818">
    <property type="entry name" value="CID"/>
    <property type="match status" value="1"/>
</dbReference>
<dbReference type="SMART" id="SM00582">
    <property type="entry name" value="RPR"/>
    <property type="match status" value="1"/>
</dbReference>
<feature type="compositionally biased region" description="Basic and acidic residues" evidence="6">
    <location>
        <begin position="1353"/>
        <end position="1370"/>
    </location>
</feature>
<evidence type="ECO:0000313" key="8">
    <source>
        <dbReference type="Ensembl" id="ENSNVIP00000021622.1"/>
    </source>
</evidence>
<feature type="region of interest" description="Disordered" evidence="6">
    <location>
        <begin position="834"/>
        <end position="1248"/>
    </location>
</feature>
<dbReference type="Ensembl" id="ENSNVIT00000025195.1">
    <property type="protein sequence ID" value="ENSNVIP00000021622.1"/>
    <property type="gene ID" value="ENSNVIG00000016878.1"/>
</dbReference>
<feature type="compositionally biased region" description="Low complexity" evidence="6">
    <location>
        <begin position="417"/>
        <end position="426"/>
    </location>
</feature>
<feature type="compositionally biased region" description="Low complexity" evidence="6">
    <location>
        <begin position="1077"/>
        <end position="1086"/>
    </location>
</feature>
<evidence type="ECO:0000256" key="1">
    <source>
        <dbReference type="ARBA" id="ARBA00022481"/>
    </source>
</evidence>
<reference evidence="8" key="2">
    <citation type="submission" date="2025-09" db="UniProtKB">
        <authorList>
            <consortium name="Ensembl"/>
        </authorList>
    </citation>
    <scope>IDENTIFICATION</scope>
</reference>
<feature type="compositionally biased region" description="Low complexity" evidence="6">
    <location>
        <begin position="487"/>
        <end position="500"/>
    </location>
</feature>
<keyword evidence="3" id="KW-0007">Acetylation</keyword>
<feature type="region of interest" description="Disordered" evidence="6">
    <location>
        <begin position="311"/>
        <end position="434"/>
    </location>
</feature>
<feature type="compositionally biased region" description="Basic and acidic residues" evidence="6">
    <location>
        <begin position="379"/>
        <end position="394"/>
    </location>
</feature>
<feature type="compositionally biased region" description="Polar residues" evidence="6">
    <location>
        <begin position="396"/>
        <end position="416"/>
    </location>
</feature>
<dbReference type="Proteomes" id="UP000694425">
    <property type="component" value="Unplaced"/>
</dbReference>
<evidence type="ECO:0000259" key="7">
    <source>
        <dbReference type="PROSITE" id="PS51391"/>
    </source>
</evidence>
<gene>
    <name evidence="8" type="primary">RPRD2</name>
</gene>
<dbReference type="InterPro" id="IPR047885">
    <property type="entry name" value="RPRD2_CID"/>
</dbReference>
<feature type="compositionally biased region" description="Low complexity" evidence="6">
    <location>
        <begin position="525"/>
        <end position="548"/>
    </location>
</feature>
<feature type="compositionally biased region" description="Pro residues" evidence="6">
    <location>
        <begin position="1203"/>
        <end position="1213"/>
    </location>
</feature>
<feature type="domain" description="CID" evidence="7">
    <location>
        <begin position="19"/>
        <end position="149"/>
    </location>
</feature>